<dbReference type="InterPro" id="IPR053824">
    <property type="entry name" value="DUF7010"/>
</dbReference>
<organism evidence="2 3">
    <name type="scientific">Siminovitchia sediminis</name>
    <dbReference type="NCBI Taxonomy" id="1274353"/>
    <lineage>
        <taxon>Bacteria</taxon>
        <taxon>Bacillati</taxon>
        <taxon>Bacillota</taxon>
        <taxon>Bacilli</taxon>
        <taxon>Bacillales</taxon>
        <taxon>Bacillaceae</taxon>
        <taxon>Siminovitchia</taxon>
    </lineage>
</organism>
<dbReference type="EMBL" id="JBHUEO010000062">
    <property type="protein sequence ID" value="MFD1708196.1"/>
    <property type="molecule type" value="Genomic_DNA"/>
</dbReference>
<comment type="caution">
    <text evidence="2">The sequence shown here is derived from an EMBL/GenBank/DDBJ whole genome shotgun (WGS) entry which is preliminary data.</text>
</comment>
<dbReference type="Proteomes" id="UP001597301">
    <property type="component" value="Unassembled WGS sequence"/>
</dbReference>
<keyword evidence="1" id="KW-1133">Transmembrane helix</keyword>
<sequence>MNLSDLKNELAVKSKNGISFLSSAAVVWTVITIIYLLPLEVGQKNILMLFSSGIMFPLAIGLSKIYKVDWKSEGLPLSDLGLALNLAQLMYFPILFLVFVHFPSDMVAVFAIITAAHLYPYGWLYQAKPYYFYAPLISVLVMILGFTAGGRLWTIPLLMAVSLVLLNVALYTDFKKKSNLSRMSA</sequence>
<keyword evidence="1" id="KW-0472">Membrane</keyword>
<evidence type="ECO:0000256" key="1">
    <source>
        <dbReference type="SAM" id="Phobius"/>
    </source>
</evidence>
<keyword evidence="1" id="KW-0812">Transmembrane</keyword>
<protein>
    <submittedName>
        <fullName evidence="2">DUF7010 family protein</fullName>
    </submittedName>
</protein>
<accession>A0ABW4KLF4</accession>
<dbReference type="Pfam" id="PF22765">
    <property type="entry name" value="DUF7010"/>
    <property type="match status" value="1"/>
</dbReference>
<keyword evidence="3" id="KW-1185">Reference proteome</keyword>
<feature type="transmembrane region" description="Helical" evidence="1">
    <location>
        <begin position="155"/>
        <end position="174"/>
    </location>
</feature>
<gene>
    <name evidence="2" type="ORF">ACFSCZ_15875</name>
</gene>
<dbReference type="RefSeq" id="WP_380775211.1">
    <property type="nucleotide sequence ID" value="NZ_JBHUEO010000062.1"/>
</dbReference>
<reference evidence="3" key="1">
    <citation type="journal article" date="2019" name="Int. J. Syst. Evol. Microbiol.">
        <title>The Global Catalogue of Microorganisms (GCM) 10K type strain sequencing project: providing services to taxonomists for standard genome sequencing and annotation.</title>
        <authorList>
            <consortium name="The Broad Institute Genomics Platform"/>
            <consortium name="The Broad Institute Genome Sequencing Center for Infectious Disease"/>
            <person name="Wu L."/>
            <person name="Ma J."/>
        </authorList>
    </citation>
    <scope>NUCLEOTIDE SEQUENCE [LARGE SCALE GENOMIC DNA]</scope>
    <source>
        <strain evidence="3">CGMCC 1.12295</strain>
    </source>
</reference>
<proteinExistence type="predicted"/>
<evidence type="ECO:0000313" key="3">
    <source>
        <dbReference type="Proteomes" id="UP001597301"/>
    </source>
</evidence>
<feature type="transmembrane region" description="Helical" evidence="1">
    <location>
        <begin position="130"/>
        <end position="149"/>
    </location>
</feature>
<feature type="transmembrane region" description="Helical" evidence="1">
    <location>
        <begin position="86"/>
        <end position="118"/>
    </location>
</feature>
<feature type="transmembrane region" description="Helical" evidence="1">
    <location>
        <begin position="46"/>
        <end position="66"/>
    </location>
</feature>
<evidence type="ECO:0000313" key="2">
    <source>
        <dbReference type="EMBL" id="MFD1708196.1"/>
    </source>
</evidence>
<feature type="transmembrane region" description="Helical" evidence="1">
    <location>
        <begin position="20"/>
        <end position="39"/>
    </location>
</feature>
<name>A0ABW4KLF4_9BACI</name>